<dbReference type="PANTHER" id="PTHR35480:SF1">
    <property type="entry name" value="MATERNAL EFFECT EMBRYO ARREST 22"/>
    <property type="match status" value="1"/>
</dbReference>
<evidence type="ECO:0000256" key="2">
    <source>
        <dbReference type="SAM" id="MobiDB-lite"/>
    </source>
</evidence>
<name>J3L4G5_ORYBR</name>
<dbReference type="Proteomes" id="UP000006038">
    <property type="component" value="Chromosome 1"/>
</dbReference>
<feature type="region of interest" description="Disordered" evidence="2">
    <location>
        <begin position="440"/>
        <end position="516"/>
    </location>
</feature>
<feature type="compositionally biased region" description="Low complexity" evidence="2">
    <location>
        <begin position="846"/>
        <end position="865"/>
    </location>
</feature>
<gene>
    <name evidence="3" type="primary">LOC102712032</name>
</gene>
<feature type="region of interest" description="Disordered" evidence="2">
    <location>
        <begin position="828"/>
        <end position="865"/>
    </location>
</feature>
<accession>J3L4G5</accession>
<dbReference type="HOGENOM" id="CLU_005011_1_0_1"/>
<evidence type="ECO:0000256" key="1">
    <source>
        <dbReference type="SAM" id="Coils"/>
    </source>
</evidence>
<reference evidence="3" key="2">
    <citation type="submission" date="2013-04" db="UniProtKB">
        <authorList>
            <consortium name="EnsemblPlants"/>
        </authorList>
    </citation>
    <scope>IDENTIFICATION</scope>
</reference>
<feature type="compositionally biased region" description="Polar residues" evidence="2">
    <location>
        <begin position="828"/>
        <end position="838"/>
    </location>
</feature>
<dbReference type="STRING" id="4533.J3L4G5"/>
<dbReference type="EnsemblPlants" id="OB01G41210.1">
    <property type="protein sequence ID" value="OB01G41210.1"/>
    <property type="gene ID" value="OB01G41210"/>
</dbReference>
<proteinExistence type="predicted"/>
<feature type="coiled-coil region" evidence="1">
    <location>
        <begin position="34"/>
        <end position="126"/>
    </location>
</feature>
<evidence type="ECO:0000313" key="4">
    <source>
        <dbReference type="Proteomes" id="UP000006038"/>
    </source>
</evidence>
<dbReference type="OMA" id="RYWETLI"/>
<dbReference type="PANTHER" id="PTHR35480">
    <property type="entry name" value="MATERNAL EFFECT EMBRYO ARREST 22"/>
    <property type="match status" value="1"/>
</dbReference>
<organism evidence="3">
    <name type="scientific">Oryza brachyantha</name>
    <name type="common">malo sina</name>
    <dbReference type="NCBI Taxonomy" id="4533"/>
    <lineage>
        <taxon>Eukaryota</taxon>
        <taxon>Viridiplantae</taxon>
        <taxon>Streptophyta</taxon>
        <taxon>Embryophyta</taxon>
        <taxon>Tracheophyta</taxon>
        <taxon>Spermatophyta</taxon>
        <taxon>Magnoliopsida</taxon>
        <taxon>Liliopsida</taxon>
        <taxon>Poales</taxon>
        <taxon>Poaceae</taxon>
        <taxon>BOP clade</taxon>
        <taxon>Oryzoideae</taxon>
        <taxon>Oryzeae</taxon>
        <taxon>Oryzinae</taxon>
        <taxon>Oryza</taxon>
    </lineage>
</organism>
<dbReference type="Gramene" id="OB01G41210.1">
    <property type="protein sequence ID" value="OB01G41210.1"/>
    <property type="gene ID" value="OB01G41210"/>
</dbReference>
<evidence type="ECO:0008006" key="5">
    <source>
        <dbReference type="Google" id="ProtNLM"/>
    </source>
</evidence>
<evidence type="ECO:0000313" key="3">
    <source>
        <dbReference type="EnsemblPlants" id="OB01G41210.1"/>
    </source>
</evidence>
<dbReference type="eggNOG" id="ENOG502QQBQ">
    <property type="taxonomic scope" value="Eukaryota"/>
</dbReference>
<keyword evidence="4" id="KW-1185">Reference proteome</keyword>
<sequence>MAAGPAGARTPQLWKKYQKVEASRTALREGVKLLQGANDKLMKERSELNKVCNEERLRGDSAEAARISESDARDMLEKEIIELKAQNSALQQSQNVCKNDNELLRISELEDEIRRLKQVLGEERKKSSSEKKIAEEQKGKVLELQKLLKMETNKSEEYKRLSDMERKAANGLRASCEKLRREASEAREKLAVQVKKAEEANKRVQVEKQKAAIEKKFADSEKSLVEKNKNLIEVERKRLAEERSCAERLLAKLEEQKKLNEDLLVSVEVERKNSMDAKSHTNHLSKKLEEERKRSEYLQRKFDDLGALRDTTSFGKHGQQRIDVTTEGANIRLLKEKLKLKKEQLKHVKNVSKLDKAKNALIRRELQRLKQDWIQLLSRFNMLDDHLAADGVEGIHVLTELKQHPENLLPHNPIAAPYFGLQGGIVPFSSSVPRDYTSYQLPRESCTRPISGTSSELEPPVGSSPRTESKRAHRSSCPTSLSDKKFMGSQGKDGQLVSASPDIRRKKSSVAPKLTSKYSNDARKHDDRALPVVSGDSFQKKALFLSGATEVADKKLRGDNKRKRTKMSLKLTDCLPSKHNRLHSEMNAHNATSNGISASNDDRSRVHQGNSIMPVVNEDDMQNHRRKCHVNAEKTPSFSAFSESRNAHAVSKFVSVLSFEEMIKGDCLKLLSLDNGADEERYRRAMERPLSPDLPIILPHTTKAQIHGSSHHLSDRMPNAFEYERDSPASGANATDLETRPNMLGVRGPAIQKLTQNTSKLEPSFNRIDCRDNVKQLCPNDKSNSEVNISCSTKSDDAPTNPSLNCMLHVDQGQTIVASLAVVASNTSSSQPHSTLHLQHSCKEASNGNSSSQMHSSSISDSGQQNVVGGCKTKAVGSTDLNSNIIGLHHGNKKRPMYFVGLIRMKKSSTIRIFRYWETLIAEAREVSEEAFVDSPLFERISAEPLLPLEEKVALIVSLLLWDICRFVTADPVVDGNFSSVFSLTVKSYMETRWAFLKNNQLDFHVSLIEDFLVKREIVVCDKMGHAIPAVNKYSPLDDETGIQVSTKPATVDQFISGCALLASICVKMETMDIVLEVSYKVLLMGKSNVSWTLLALHVIGSLCGDKFLSSNSCNFLMTTIRLVVLLLEATDNSLCLLSSYIQSNGRTGFPTCAHCLFDVDTVSIDEFISSLLDELDFCSQQWNSYSTSNKIIARSNPHLESSGLDINCGEPCYISKQVNLTEDSHLCTGGKDLCYFAEIVSLLELFGSYMSCEWTYNNVVVRLLKILESCTCEEHSAALLILISQLGRFFVDDAGYEQRAVSDLRNKLSVLMKTKFSNSRTIPAQFSAVGALLSLLPLTFDKIVAHSGQFPDLYVLQARQISEWFGQLRKEHQSLACSFFS</sequence>
<feature type="coiled-coil region" evidence="1">
    <location>
        <begin position="169"/>
        <end position="270"/>
    </location>
</feature>
<keyword evidence="1" id="KW-0175">Coiled coil</keyword>
<protein>
    <recommendedName>
        <fullName evidence="5">Maternal effect embryo arrest 22</fullName>
    </recommendedName>
</protein>
<reference evidence="3" key="1">
    <citation type="journal article" date="2013" name="Nat. Commun.">
        <title>Whole-genome sequencing of Oryza brachyantha reveals mechanisms underlying Oryza genome evolution.</title>
        <authorList>
            <person name="Chen J."/>
            <person name="Huang Q."/>
            <person name="Gao D."/>
            <person name="Wang J."/>
            <person name="Lang Y."/>
            <person name="Liu T."/>
            <person name="Li B."/>
            <person name="Bai Z."/>
            <person name="Luis Goicoechea J."/>
            <person name="Liang C."/>
            <person name="Chen C."/>
            <person name="Zhang W."/>
            <person name="Sun S."/>
            <person name="Liao Y."/>
            <person name="Zhang X."/>
            <person name="Yang L."/>
            <person name="Song C."/>
            <person name="Wang M."/>
            <person name="Shi J."/>
            <person name="Liu G."/>
            <person name="Liu J."/>
            <person name="Zhou H."/>
            <person name="Zhou W."/>
            <person name="Yu Q."/>
            <person name="An N."/>
            <person name="Chen Y."/>
            <person name="Cai Q."/>
            <person name="Wang B."/>
            <person name="Liu B."/>
            <person name="Min J."/>
            <person name="Huang Y."/>
            <person name="Wu H."/>
            <person name="Li Z."/>
            <person name="Zhang Y."/>
            <person name="Yin Y."/>
            <person name="Song W."/>
            <person name="Jiang J."/>
            <person name="Jackson S.A."/>
            <person name="Wing R.A."/>
            <person name="Wang J."/>
            <person name="Chen M."/>
        </authorList>
    </citation>
    <scope>NUCLEOTIDE SEQUENCE [LARGE SCALE GENOMIC DNA]</scope>
    <source>
        <strain evidence="3">cv. IRGC 101232</strain>
    </source>
</reference>